<organism evidence="2 3">
    <name type="scientific">Escallonia rubra</name>
    <dbReference type="NCBI Taxonomy" id="112253"/>
    <lineage>
        <taxon>Eukaryota</taxon>
        <taxon>Viridiplantae</taxon>
        <taxon>Streptophyta</taxon>
        <taxon>Embryophyta</taxon>
        <taxon>Tracheophyta</taxon>
        <taxon>Spermatophyta</taxon>
        <taxon>Magnoliopsida</taxon>
        <taxon>eudicotyledons</taxon>
        <taxon>Gunneridae</taxon>
        <taxon>Pentapetalae</taxon>
        <taxon>asterids</taxon>
        <taxon>campanulids</taxon>
        <taxon>Escalloniales</taxon>
        <taxon>Escalloniaceae</taxon>
        <taxon>Escallonia</taxon>
    </lineage>
</organism>
<reference evidence="2" key="1">
    <citation type="submission" date="2022-12" db="EMBL/GenBank/DDBJ databases">
        <title>Draft genome assemblies for two species of Escallonia (Escalloniales).</title>
        <authorList>
            <person name="Chanderbali A."/>
            <person name="Dervinis C."/>
            <person name="Anghel I."/>
            <person name="Soltis D."/>
            <person name="Soltis P."/>
            <person name="Zapata F."/>
        </authorList>
    </citation>
    <scope>NUCLEOTIDE SEQUENCE</scope>
    <source>
        <strain evidence="2">UCBG92.1500</strain>
        <tissue evidence="2">Leaf</tissue>
    </source>
</reference>
<feature type="region of interest" description="Disordered" evidence="1">
    <location>
        <begin position="58"/>
        <end position="92"/>
    </location>
</feature>
<evidence type="ECO:0000313" key="3">
    <source>
        <dbReference type="Proteomes" id="UP001187471"/>
    </source>
</evidence>
<dbReference type="PANTHER" id="PTHR33738:SF8">
    <property type="entry name" value="OS05G0454500 PROTEIN"/>
    <property type="match status" value="1"/>
</dbReference>
<name>A0AA88RPD0_9ASTE</name>
<dbReference type="AlphaFoldDB" id="A0AA88RPD0"/>
<feature type="region of interest" description="Disordered" evidence="1">
    <location>
        <begin position="1"/>
        <end position="30"/>
    </location>
</feature>
<evidence type="ECO:0000256" key="1">
    <source>
        <dbReference type="SAM" id="MobiDB-lite"/>
    </source>
</evidence>
<proteinExistence type="predicted"/>
<sequence length="242" mass="26144">MDNQKQVGSSSPSSSFAAELFGAKESPAPPSSAGIFASIFPPPATVLGRKSISSQFTGHAQKQFTGWSTKQGTSDNLAKSSEGANNSSFNKERSSIFQERVEPCPLSSSLYYGGQEDMYMRSSSAQTSQSYPVFKKDGGEEDPDGNQLHGASRGNWWQGGCGVLEYAIISFGTIISESFHAKTLFFPLVAFYPGCYWDPFDASVDAFVGVVTLYAEFFSLSMILFLSDKLSVIVLTEVIGCE</sequence>
<keyword evidence="3" id="KW-1185">Reference proteome</keyword>
<gene>
    <name evidence="2" type="ORF">RJ640_015329</name>
</gene>
<protein>
    <submittedName>
        <fullName evidence="2">Uncharacterized protein</fullName>
    </submittedName>
</protein>
<dbReference type="PANTHER" id="PTHR33738">
    <property type="entry name" value="EMB|CAB82975.1"/>
    <property type="match status" value="1"/>
</dbReference>
<comment type="caution">
    <text evidence="2">The sequence shown here is derived from an EMBL/GenBank/DDBJ whole genome shotgun (WGS) entry which is preliminary data.</text>
</comment>
<dbReference type="EMBL" id="JAVXUO010000340">
    <property type="protein sequence ID" value="KAK2993142.1"/>
    <property type="molecule type" value="Genomic_DNA"/>
</dbReference>
<accession>A0AA88RPD0</accession>
<feature type="compositionally biased region" description="Polar residues" evidence="1">
    <location>
        <begin position="58"/>
        <end position="89"/>
    </location>
</feature>
<dbReference type="Proteomes" id="UP001187471">
    <property type="component" value="Unassembled WGS sequence"/>
</dbReference>
<evidence type="ECO:0000313" key="2">
    <source>
        <dbReference type="EMBL" id="KAK2993142.1"/>
    </source>
</evidence>
<feature type="region of interest" description="Disordered" evidence="1">
    <location>
        <begin position="130"/>
        <end position="151"/>
    </location>
</feature>